<name>A0A1M3SZ64_ASPLC</name>
<dbReference type="Proteomes" id="UP000184063">
    <property type="component" value="Unassembled WGS sequence"/>
</dbReference>
<protein>
    <submittedName>
        <fullName evidence="1">Uncharacterized protein</fullName>
    </submittedName>
</protein>
<organism evidence="1 2">
    <name type="scientific">Aspergillus luchuensis (strain CBS 106.47)</name>
    <dbReference type="NCBI Taxonomy" id="1137211"/>
    <lineage>
        <taxon>Eukaryota</taxon>
        <taxon>Fungi</taxon>
        <taxon>Dikarya</taxon>
        <taxon>Ascomycota</taxon>
        <taxon>Pezizomycotina</taxon>
        <taxon>Eurotiomycetes</taxon>
        <taxon>Eurotiomycetidae</taxon>
        <taxon>Eurotiales</taxon>
        <taxon>Aspergillaceae</taxon>
        <taxon>Aspergillus</taxon>
        <taxon>Aspergillus subgen. Circumdati</taxon>
    </lineage>
</organism>
<evidence type="ECO:0000313" key="2">
    <source>
        <dbReference type="Proteomes" id="UP000184063"/>
    </source>
</evidence>
<dbReference type="AlphaFoldDB" id="A0A1M3SZ64"/>
<dbReference type="OrthoDB" id="3938867at2759"/>
<gene>
    <name evidence="1" type="ORF">ASPFODRAFT_148592</name>
</gene>
<dbReference type="VEuPathDB" id="FungiDB:ASPFODRAFT_148592"/>
<dbReference type="EMBL" id="KV878271">
    <property type="protein sequence ID" value="OJZ79793.1"/>
    <property type="molecule type" value="Genomic_DNA"/>
</dbReference>
<evidence type="ECO:0000313" key="1">
    <source>
        <dbReference type="EMBL" id="OJZ79793.1"/>
    </source>
</evidence>
<sequence>MGTRGLEVVRFNRRYYIRYHRLDSYFEGLGAKIVAKIPTDPDEYQNWLQSMRAEYAAKERALEALVYEIRDGVQPEYSQFSELVSLPSEIPRLDDHDAEYIYVINLDHEVLTMNYGIHWKLGNVPRENNQWLHAIDDSIYMYKPTISLERCPEEHMASLALELPAPKWQIDYNFRQVTPVTDIAEARKAFLTHVLANVLLEYKDEITNFGREWDPDSFPFRELTFALVSIASGQAKFHSFPAQRCNPRNCGSWNCNSKHLPKSPGWLDTTWAGNRAPLLEFGSLSHKTGEQPGVAPAETIYWFNDALVSLTLVIDGEAINRAVEWGLQQGRANFQIVVLSLFKVALAEVTMRKNGVPIVKCSSGLDLSPLREDYCMSTHPRERPEAKPGMQIRRRRGELFMQSNCTGSVERLRSQFPGLAALVNFFQVAGNRRASWKSQGLLPSELYDRILDFVDYDTWKACLLVSPAVRGCCLRKYRIDDRIRIVAGPFLRLRQERTKEPLLSFDVENVQTGDILAVQWVPYDWRTFELNWMPVIGSDRKALMLDVSIQYEPAEDEPVEADGKK</sequence>
<accession>A0A1M3SZ64</accession>
<proteinExistence type="predicted"/>
<reference evidence="2" key="1">
    <citation type="journal article" date="2017" name="Genome Biol.">
        <title>Comparative genomics reveals high biological diversity and specific adaptations in the industrially and medically important fungal genus Aspergillus.</title>
        <authorList>
            <person name="de Vries R.P."/>
            <person name="Riley R."/>
            <person name="Wiebenga A."/>
            <person name="Aguilar-Osorio G."/>
            <person name="Amillis S."/>
            <person name="Uchima C.A."/>
            <person name="Anderluh G."/>
            <person name="Asadollahi M."/>
            <person name="Askin M."/>
            <person name="Barry K."/>
            <person name="Battaglia E."/>
            <person name="Bayram O."/>
            <person name="Benocci T."/>
            <person name="Braus-Stromeyer S.A."/>
            <person name="Caldana C."/>
            <person name="Canovas D."/>
            <person name="Cerqueira G.C."/>
            <person name="Chen F."/>
            <person name="Chen W."/>
            <person name="Choi C."/>
            <person name="Clum A."/>
            <person name="Dos Santos R.A."/>
            <person name="Damasio A.R."/>
            <person name="Diallinas G."/>
            <person name="Emri T."/>
            <person name="Fekete E."/>
            <person name="Flipphi M."/>
            <person name="Freyberg S."/>
            <person name="Gallo A."/>
            <person name="Gournas C."/>
            <person name="Habgood R."/>
            <person name="Hainaut M."/>
            <person name="Harispe M.L."/>
            <person name="Henrissat B."/>
            <person name="Hilden K.S."/>
            <person name="Hope R."/>
            <person name="Hossain A."/>
            <person name="Karabika E."/>
            <person name="Karaffa L."/>
            <person name="Karanyi Z."/>
            <person name="Krasevec N."/>
            <person name="Kuo A."/>
            <person name="Kusch H."/>
            <person name="LaButti K."/>
            <person name="Lagendijk E.L."/>
            <person name="Lapidus A."/>
            <person name="Levasseur A."/>
            <person name="Lindquist E."/>
            <person name="Lipzen A."/>
            <person name="Logrieco A.F."/>
            <person name="MacCabe A."/>
            <person name="Maekelae M.R."/>
            <person name="Malavazi I."/>
            <person name="Melin P."/>
            <person name="Meyer V."/>
            <person name="Mielnichuk N."/>
            <person name="Miskei M."/>
            <person name="Molnar A.P."/>
            <person name="Mule G."/>
            <person name="Ngan C.Y."/>
            <person name="Orejas M."/>
            <person name="Orosz E."/>
            <person name="Ouedraogo J.P."/>
            <person name="Overkamp K.M."/>
            <person name="Park H.-S."/>
            <person name="Perrone G."/>
            <person name="Piumi F."/>
            <person name="Punt P.J."/>
            <person name="Ram A.F."/>
            <person name="Ramon A."/>
            <person name="Rauscher S."/>
            <person name="Record E."/>
            <person name="Riano-Pachon D.M."/>
            <person name="Robert V."/>
            <person name="Roehrig J."/>
            <person name="Ruller R."/>
            <person name="Salamov A."/>
            <person name="Salih N.S."/>
            <person name="Samson R.A."/>
            <person name="Sandor E."/>
            <person name="Sanguinetti M."/>
            <person name="Schuetze T."/>
            <person name="Sepcic K."/>
            <person name="Shelest E."/>
            <person name="Sherlock G."/>
            <person name="Sophianopoulou V."/>
            <person name="Squina F.M."/>
            <person name="Sun H."/>
            <person name="Susca A."/>
            <person name="Todd R.B."/>
            <person name="Tsang A."/>
            <person name="Unkles S.E."/>
            <person name="van de Wiele N."/>
            <person name="van Rossen-Uffink D."/>
            <person name="Oliveira J.V."/>
            <person name="Vesth T.C."/>
            <person name="Visser J."/>
            <person name="Yu J.-H."/>
            <person name="Zhou M."/>
            <person name="Andersen M.R."/>
            <person name="Archer D.B."/>
            <person name="Baker S.E."/>
            <person name="Benoit I."/>
            <person name="Brakhage A.A."/>
            <person name="Braus G.H."/>
            <person name="Fischer R."/>
            <person name="Frisvad J.C."/>
            <person name="Goldman G.H."/>
            <person name="Houbraken J."/>
            <person name="Oakley B."/>
            <person name="Pocsi I."/>
            <person name="Scazzocchio C."/>
            <person name="Seiboth B."/>
            <person name="vanKuyk P.A."/>
            <person name="Wortman J."/>
            <person name="Dyer P.S."/>
            <person name="Grigoriev I.V."/>
        </authorList>
    </citation>
    <scope>NUCLEOTIDE SEQUENCE [LARGE SCALE GENOMIC DNA]</scope>
    <source>
        <strain evidence="2">CBS 106.47</strain>
    </source>
</reference>